<evidence type="ECO:0000256" key="1">
    <source>
        <dbReference type="ARBA" id="ARBA00023239"/>
    </source>
</evidence>
<dbReference type="PROSITE" id="PS00666">
    <property type="entry name" value="DHDPS_2"/>
    <property type="match status" value="1"/>
</dbReference>
<dbReference type="InterPro" id="IPR020625">
    <property type="entry name" value="Schiff_base-form_aldolases_AS"/>
</dbReference>
<name>A0AAP6XNK7_9CORY</name>
<dbReference type="Pfam" id="PF00701">
    <property type="entry name" value="DHDPS"/>
    <property type="match status" value="1"/>
</dbReference>
<evidence type="ECO:0000313" key="7">
    <source>
        <dbReference type="Proteomes" id="UP000591626"/>
    </source>
</evidence>
<dbReference type="GO" id="GO:0019262">
    <property type="term" value="P:N-acetylneuraminate catabolic process"/>
    <property type="evidence" value="ECO:0007669"/>
    <property type="project" value="TreeGrafter"/>
</dbReference>
<evidence type="ECO:0000313" key="6">
    <source>
        <dbReference type="EMBL" id="NJJ04440.1"/>
    </source>
</evidence>
<evidence type="ECO:0000256" key="3">
    <source>
        <dbReference type="PIRNR" id="PIRNR001365"/>
    </source>
</evidence>
<dbReference type="SUPFAM" id="SSF51569">
    <property type="entry name" value="Aldolase"/>
    <property type="match status" value="1"/>
</dbReference>
<feature type="active site" description="Schiff-base intermediate with substrate" evidence="4">
    <location>
        <position position="167"/>
    </location>
</feature>
<dbReference type="EMBL" id="JAAUVV010000017">
    <property type="protein sequence ID" value="NJJ04440.1"/>
    <property type="molecule type" value="Genomic_DNA"/>
</dbReference>
<dbReference type="InterPro" id="IPR020624">
    <property type="entry name" value="Schiff_base-form_aldolases_CS"/>
</dbReference>
<proteinExistence type="inferred from homology"/>
<keyword evidence="2" id="KW-0704">Schiff base</keyword>
<organism evidence="6 7">
    <name type="scientific">Corynebacterium coyleae</name>
    <dbReference type="NCBI Taxonomy" id="53374"/>
    <lineage>
        <taxon>Bacteria</taxon>
        <taxon>Bacillati</taxon>
        <taxon>Actinomycetota</taxon>
        <taxon>Actinomycetes</taxon>
        <taxon>Mycobacteriales</taxon>
        <taxon>Corynebacteriaceae</taxon>
        <taxon>Corynebacterium</taxon>
    </lineage>
</organism>
<dbReference type="PROSITE" id="PS00665">
    <property type="entry name" value="DHDPS_1"/>
    <property type="match status" value="1"/>
</dbReference>
<comment type="similarity">
    <text evidence="3">Belongs to the DapA family.</text>
</comment>
<accession>A0AAP6XNK7</accession>
<keyword evidence="1 3" id="KW-0456">Lyase</keyword>
<dbReference type="Gene3D" id="3.20.20.70">
    <property type="entry name" value="Aldolase class I"/>
    <property type="match status" value="1"/>
</dbReference>
<dbReference type="InterPro" id="IPR002220">
    <property type="entry name" value="DapA-like"/>
</dbReference>
<feature type="binding site" evidence="5">
    <location>
        <position position="50"/>
    </location>
    <ligand>
        <name>pyruvate</name>
        <dbReference type="ChEBI" id="CHEBI:15361"/>
    </ligand>
</feature>
<dbReference type="Proteomes" id="UP000591626">
    <property type="component" value="Unassembled WGS sequence"/>
</dbReference>
<dbReference type="AlphaFoldDB" id="A0AAP6XNK7"/>
<dbReference type="PANTHER" id="PTHR42849:SF1">
    <property type="entry name" value="N-ACETYLNEURAMINATE LYASE"/>
    <property type="match status" value="1"/>
</dbReference>
<evidence type="ECO:0000256" key="2">
    <source>
        <dbReference type="ARBA" id="ARBA00023270"/>
    </source>
</evidence>
<sequence>MGKINYEGVIAAMTTPFSADGENIQKDIIEEMTKFVADNGVIGIIPGGTTGEFGAMTVEERIEVNRLYCEAGKKHGLSVIAGVGSLSTKEAALLAREAADAGADGLMVVAPFYTPPSFEELVRHLNEISRAADLPILYYHLPDTTGLQLTAEELVELGARTNVDSVKFTEGDMVKFNTIIQMDQQDIVPLCGFDGLNLSALAAGAPGSVWGMAAFLPDLAVKFFNALAVDKDLDTARDLWRYLLPICDALESGNYAAGVKAGLKIRDIDAGPIRLPASAIDDEATALLKDLIDRALDAADGKA</sequence>
<dbReference type="RefSeq" id="WP_070840750.1">
    <property type="nucleotide sequence ID" value="NZ_JAAUVV010000017.1"/>
</dbReference>
<gene>
    <name evidence="6" type="ORF">HC138_08780</name>
</gene>
<dbReference type="PIRSF" id="PIRSF001365">
    <property type="entry name" value="DHDPS"/>
    <property type="match status" value="1"/>
</dbReference>
<feature type="binding site" evidence="5">
    <location>
        <position position="209"/>
    </location>
    <ligand>
        <name>pyruvate</name>
        <dbReference type="ChEBI" id="CHEBI:15361"/>
    </ligand>
</feature>
<dbReference type="CDD" id="cd00408">
    <property type="entry name" value="DHDPS-like"/>
    <property type="match status" value="1"/>
</dbReference>
<dbReference type="GO" id="GO:0005829">
    <property type="term" value="C:cytosol"/>
    <property type="evidence" value="ECO:0007669"/>
    <property type="project" value="TreeGrafter"/>
</dbReference>
<evidence type="ECO:0000256" key="4">
    <source>
        <dbReference type="PIRSR" id="PIRSR001365-1"/>
    </source>
</evidence>
<reference evidence="6 7" key="1">
    <citation type="submission" date="2020-03" db="EMBL/GenBank/DDBJ databases">
        <title>Draft genome sequences of bacterial isolates from the female urobiome.</title>
        <authorList>
            <person name="Miller-Ensminger T."/>
            <person name="Wolfe A.J."/>
            <person name="Putonti C."/>
        </authorList>
    </citation>
    <scope>NUCLEOTIDE SEQUENCE [LARGE SCALE GENOMIC DNA]</scope>
    <source>
        <strain evidence="6 7">UMB8490</strain>
    </source>
</reference>
<dbReference type="PRINTS" id="PR00146">
    <property type="entry name" value="DHPICSNTHASE"/>
</dbReference>
<comment type="caution">
    <text evidence="6">The sequence shown here is derived from an EMBL/GenBank/DDBJ whole genome shotgun (WGS) entry which is preliminary data.</text>
</comment>
<dbReference type="InterPro" id="IPR013785">
    <property type="entry name" value="Aldolase_TIM"/>
</dbReference>
<dbReference type="SMART" id="SM01130">
    <property type="entry name" value="DHDPS"/>
    <property type="match status" value="1"/>
</dbReference>
<dbReference type="PANTHER" id="PTHR42849">
    <property type="entry name" value="N-ACETYLNEURAMINATE LYASE"/>
    <property type="match status" value="1"/>
</dbReference>
<feature type="active site" description="Proton donor/acceptor" evidence="4">
    <location>
        <position position="139"/>
    </location>
</feature>
<evidence type="ECO:0000256" key="5">
    <source>
        <dbReference type="PIRSR" id="PIRSR001365-2"/>
    </source>
</evidence>
<protein>
    <submittedName>
        <fullName evidence="6">Dihydrodipicolinate synthase family protein</fullName>
    </submittedName>
</protein>
<dbReference type="GO" id="GO:0008747">
    <property type="term" value="F:N-acetylneuraminate lyase activity"/>
    <property type="evidence" value="ECO:0007669"/>
    <property type="project" value="TreeGrafter"/>
</dbReference>